<dbReference type="Gene3D" id="3.40.50.2300">
    <property type="match status" value="1"/>
</dbReference>
<dbReference type="Gene3D" id="1.10.10.10">
    <property type="entry name" value="Winged helix-like DNA-binding domain superfamily/Winged helix DNA-binding domain"/>
    <property type="match status" value="1"/>
</dbReference>
<evidence type="ECO:0000259" key="5">
    <source>
        <dbReference type="PROSITE" id="PS50110"/>
    </source>
</evidence>
<dbReference type="SMART" id="SM00421">
    <property type="entry name" value="HTH_LUXR"/>
    <property type="match status" value="1"/>
</dbReference>
<dbReference type="OrthoDB" id="9805444at2"/>
<dbReference type="InterPro" id="IPR000792">
    <property type="entry name" value="Tscrpt_reg_LuxR_C"/>
</dbReference>
<dbReference type="PRINTS" id="PR00038">
    <property type="entry name" value="HTHLUXR"/>
</dbReference>
<evidence type="ECO:0000313" key="7">
    <source>
        <dbReference type="Proteomes" id="UP000011744"/>
    </source>
</evidence>
<dbReference type="CDD" id="cd17535">
    <property type="entry name" value="REC_NarL-like"/>
    <property type="match status" value="1"/>
</dbReference>
<feature type="domain" description="Response regulatory" evidence="5">
    <location>
        <begin position="2"/>
        <end position="119"/>
    </location>
</feature>
<evidence type="ECO:0000256" key="2">
    <source>
        <dbReference type="ARBA" id="ARBA00023125"/>
    </source>
</evidence>
<sequence length="212" mass="22333">MHVLIADDHPLYLSAVREQVERLFPGGTTEVAATLGDALTILNGPRGFDLLLIDYSMPGMNGQSGVQTIVARSRGMPVVVMSGVALASEVSACIGAGARGFLPKTLDSKVFSSALNVILAGGSYLPAEMFGTPCQPPPPPSGETGGGDVEFAEREKTIMAMVVEGKSNKEIARLLNLREVTVKVQLTRIYRKLGAKNRAQAATLMAQGHVLG</sequence>
<dbReference type="InterPro" id="IPR036388">
    <property type="entry name" value="WH-like_DNA-bd_sf"/>
</dbReference>
<keyword evidence="2" id="KW-0238">DNA-binding</keyword>
<dbReference type="Pfam" id="PF00196">
    <property type="entry name" value="GerE"/>
    <property type="match status" value="1"/>
</dbReference>
<evidence type="ECO:0000256" key="3">
    <source>
        <dbReference type="PROSITE-ProRule" id="PRU00169"/>
    </source>
</evidence>
<proteinExistence type="predicted"/>
<dbReference type="InterPro" id="IPR051015">
    <property type="entry name" value="EvgA-like"/>
</dbReference>
<dbReference type="PROSITE" id="PS00622">
    <property type="entry name" value="HTH_LUXR_1"/>
    <property type="match status" value="1"/>
</dbReference>
<gene>
    <name evidence="6" type="ORF">H261_12934</name>
</gene>
<protein>
    <submittedName>
        <fullName evidence="6">Response regulator</fullName>
    </submittedName>
</protein>
<organism evidence="6 7">
    <name type="scientific">Paramagnetospirillum caucaseum</name>
    <dbReference type="NCBI Taxonomy" id="1244869"/>
    <lineage>
        <taxon>Bacteria</taxon>
        <taxon>Pseudomonadati</taxon>
        <taxon>Pseudomonadota</taxon>
        <taxon>Alphaproteobacteria</taxon>
        <taxon>Rhodospirillales</taxon>
        <taxon>Magnetospirillaceae</taxon>
        <taxon>Paramagnetospirillum</taxon>
    </lineage>
</organism>
<feature type="modified residue" description="4-aspartylphosphate" evidence="3">
    <location>
        <position position="54"/>
    </location>
</feature>
<dbReference type="PROSITE" id="PS50043">
    <property type="entry name" value="HTH_LUXR_2"/>
    <property type="match status" value="1"/>
</dbReference>
<dbReference type="STRING" id="1244869.H261_12934"/>
<accession>M3AAN8</accession>
<dbReference type="GO" id="GO:0003677">
    <property type="term" value="F:DNA binding"/>
    <property type="evidence" value="ECO:0007669"/>
    <property type="project" value="UniProtKB-KW"/>
</dbReference>
<dbReference type="GO" id="GO:0000160">
    <property type="term" value="P:phosphorelay signal transduction system"/>
    <property type="evidence" value="ECO:0007669"/>
    <property type="project" value="InterPro"/>
</dbReference>
<dbReference type="InterPro" id="IPR001789">
    <property type="entry name" value="Sig_transdc_resp-reg_receiver"/>
</dbReference>
<dbReference type="AlphaFoldDB" id="M3AAN8"/>
<dbReference type="EMBL" id="AONQ01000032">
    <property type="protein sequence ID" value="EME69559.1"/>
    <property type="molecule type" value="Genomic_DNA"/>
</dbReference>
<reference evidence="6 7" key="1">
    <citation type="journal article" date="2014" name="Genome Announc.">
        <title>Draft Genome Sequence of Magnetospirillum sp. Strain SO-1, a Freshwater Magnetotactic Bacterium Isolated from the Ol'khovka River, Russia.</title>
        <authorList>
            <person name="Grouzdev D.S."/>
            <person name="Dziuba M.V."/>
            <person name="Sukhacheva M.S."/>
            <person name="Mardanov A.V."/>
            <person name="Beletskiy A.V."/>
            <person name="Kuznetsov B.B."/>
            <person name="Skryabin K.G."/>
        </authorList>
    </citation>
    <scope>NUCLEOTIDE SEQUENCE [LARGE SCALE GENOMIC DNA]</scope>
    <source>
        <strain evidence="6 7">SO-1</strain>
    </source>
</reference>
<dbReference type="PANTHER" id="PTHR45566">
    <property type="entry name" value="HTH-TYPE TRANSCRIPTIONAL REGULATOR YHJB-RELATED"/>
    <property type="match status" value="1"/>
</dbReference>
<comment type="caution">
    <text evidence="6">The sequence shown here is derived from an EMBL/GenBank/DDBJ whole genome shotgun (WGS) entry which is preliminary data.</text>
</comment>
<dbReference type="eggNOG" id="COG2197">
    <property type="taxonomic scope" value="Bacteria"/>
</dbReference>
<dbReference type="GO" id="GO:0006355">
    <property type="term" value="P:regulation of DNA-templated transcription"/>
    <property type="evidence" value="ECO:0007669"/>
    <property type="project" value="InterPro"/>
</dbReference>
<dbReference type="InterPro" id="IPR016032">
    <property type="entry name" value="Sig_transdc_resp-reg_C-effctor"/>
</dbReference>
<dbReference type="InterPro" id="IPR011006">
    <property type="entry name" value="CheY-like_superfamily"/>
</dbReference>
<dbReference type="SMART" id="SM00448">
    <property type="entry name" value="REC"/>
    <property type="match status" value="1"/>
</dbReference>
<keyword evidence="7" id="KW-1185">Reference proteome</keyword>
<evidence type="ECO:0000313" key="6">
    <source>
        <dbReference type="EMBL" id="EME69559.1"/>
    </source>
</evidence>
<dbReference type="InterPro" id="IPR058245">
    <property type="entry name" value="NreC/VraR/RcsB-like_REC"/>
</dbReference>
<keyword evidence="1 3" id="KW-0597">Phosphoprotein</keyword>
<dbReference type="Proteomes" id="UP000011744">
    <property type="component" value="Unassembled WGS sequence"/>
</dbReference>
<feature type="domain" description="HTH luxR-type" evidence="4">
    <location>
        <begin position="144"/>
        <end position="209"/>
    </location>
</feature>
<name>M3AAN8_9PROT</name>
<dbReference type="SUPFAM" id="SSF52172">
    <property type="entry name" value="CheY-like"/>
    <property type="match status" value="1"/>
</dbReference>
<dbReference type="PATRIC" id="fig|1244869.3.peg.2610"/>
<evidence type="ECO:0000259" key="4">
    <source>
        <dbReference type="PROSITE" id="PS50043"/>
    </source>
</evidence>
<dbReference type="Pfam" id="PF00072">
    <property type="entry name" value="Response_reg"/>
    <property type="match status" value="1"/>
</dbReference>
<evidence type="ECO:0000256" key="1">
    <source>
        <dbReference type="ARBA" id="ARBA00022553"/>
    </source>
</evidence>
<dbReference type="PANTHER" id="PTHR45566:SF1">
    <property type="entry name" value="HTH-TYPE TRANSCRIPTIONAL REGULATOR YHJB-RELATED"/>
    <property type="match status" value="1"/>
</dbReference>
<dbReference type="RefSeq" id="WP_008618105.1">
    <property type="nucleotide sequence ID" value="NZ_AONQ01000032.1"/>
</dbReference>
<dbReference type="PROSITE" id="PS50110">
    <property type="entry name" value="RESPONSE_REGULATORY"/>
    <property type="match status" value="1"/>
</dbReference>
<dbReference type="CDD" id="cd06170">
    <property type="entry name" value="LuxR_C_like"/>
    <property type="match status" value="1"/>
</dbReference>
<dbReference type="SUPFAM" id="SSF46894">
    <property type="entry name" value="C-terminal effector domain of the bipartite response regulators"/>
    <property type="match status" value="1"/>
</dbReference>